<evidence type="ECO:0000256" key="2">
    <source>
        <dbReference type="SAM" id="Coils"/>
    </source>
</evidence>
<protein>
    <recommendedName>
        <fullName evidence="8">PA14 domain-containing protein</fullName>
    </recommendedName>
</protein>
<reference evidence="7" key="1">
    <citation type="submission" date="2020-05" db="EMBL/GenBank/DDBJ databases">
        <authorList>
            <person name="Zhu T."/>
            <person name="Keshari N."/>
            <person name="Lu X."/>
        </authorList>
    </citation>
    <scope>NUCLEOTIDE SEQUENCE</scope>
    <source>
        <strain evidence="7">NK1-12</strain>
    </source>
</reference>
<dbReference type="Pfam" id="PF03538">
    <property type="entry name" value="VRP1"/>
    <property type="match status" value="1"/>
</dbReference>
<feature type="region of interest" description="Disordered" evidence="3">
    <location>
        <begin position="1088"/>
        <end position="1119"/>
    </location>
</feature>
<evidence type="ECO:0000256" key="3">
    <source>
        <dbReference type="SAM" id="MobiDB-lite"/>
    </source>
</evidence>
<dbReference type="Pfam" id="PF18413">
    <property type="entry name" value="Neuraminidase"/>
    <property type="match status" value="1"/>
</dbReference>
<proteinExistence type="predicted"/>
<gene>
    <name evidence="7" type="ORF">HJG54_33720</name>
</gene>
<dbReference type="Gene3D" id="2.60.40.10">
    <property type="entry name" value="Immunoglobulins"/>
    <property type="match status" value="1"/>
</dbReference>
<feature type="domain" description="Tc toxin complex TcA C-terminal TcB-binding" evidence="4">
    <location>
        <begin position="2891"/>
        <end position="3179"/>
    </location>
</feature>
<keyword evidence="2" id="KW-0175">Coiled coil</keyword>
<dbReference type="InterPro" id="IPR018003">
    <property type="entry name" value="Insecticidal_toxin/plasmid_vir"/>
</dbReference>
<dbReference type="RefSeq" id="WP_316436277.1">
    <property type="nucleotide sequence ID" value="NZ_CP053587.1"/>
</dbReference>
<name>A0AA96WR75_9CYAN</name>
<sequence length="3355" mass="382975">MRIEHEGISLWYGTPDAAAPSDLVAAGQAVTVTVGVYPADASNEVAIHYRVNQGAIATIPARYLPNGRDRRSQYFRATLPAFQPGDRVDYVPVCRCAGRQVPSESAFEAFTSSFRVVEGAELIKSTSAPTIPKTIPLNIPPNISSTDSPTIGTYTNSPPEPPQHSTNRDQTIPPQLSTRKQKHLKNLTLGIKTRTQKAKLEQLFAESEGEFNQLKARLEASEEFEQDTIEHLTFTHHVAELLEDQENLTAAFVHDDRIHSLRDIARNYRKENLKTLIRTTGVPEGQDGEDADERLERLATRISDRLFRMEPTAVIHRMVQDEEIAADDQNIRHGLLAFFEHQPHLDLRNTSVLQVFQNPDSLQPVPEAHREQVVDRLKKLQRLSAVSPRAEALPTLLKTNLTSAYAINEIPLERFVSLFAERLGGEEVARTIHRNAQTITVRNEHAYIALRQAVLGASVRMIHGEASVDTRREQVIGVAQQKNIPINFETLFGSVDLCECEHCNSVYSPAAYLVELFQYLRNNNLELENDNSGKAGINNTPLEKLFRRRPDLGNLQLTCENTNTLIPYIDLVNEVMESFVNHLNTYKADAHSPKQATIFAYNVDDESSGELLAEPQHTNYAAYLTLSKVVYPVCRLPYDQPIDSARLYLNYLGTSRYELLDTFRIDVPLQVGENPSDAELEHATRLQELQVQSIDRAIAAEFLQLTEAEYGILTKEGFYTQEWYELKQETNLTLAQYHQKIGLRDTWDYYGIDTESQMLDELKWVKPAQSTQIVGFLRRTNIQYVELIELLKTRYINPNYLSGKALAYMNSLRFSYRYLQSLVDPSQTDIRLKYAKLVQFLQDALDADQSANNGSAGPVDQTLTAIPPASQSDNDDFDKDYVECWVYKYFAKIGKLIVLDNGSACQCIEGTIRLWVIWGTDDAGSFIDLYLDSDCQIYVLRSDPKKFVGHLDTNTSTLVFDEDFSNSVSIFGGDFTGINGEIGKVNNLRLFILHSGNRLPFVCSGSQETCDLTKTQLKHLDGTDLVTAEYDRFHRLIRLWCKLGWAVAEVDQAITGVGETTVKPVAGVHLLIPNRFVALLPSKPIEPEDAEANNGSSLRKSAPALTANPRPSRPEADCQPEPISQVLQDITPELIEQLVAVKKLLEITGLELAQLLTYWAPIGIEGENSLYERLFLKYNLLAVDDVFQADEFDTYLTGTECFNDHLPVLMAALKVDVTMIETMIALIAAPDELTQNNDCYPLTLDNVSKLYRHILLAKTLGLQIKELPGVLSLMRELAQPFGKPTQTLEFYQLFARIEDSGFSPRELNYLIWDQDDALRPLRPSMAAIFQLAITLRDTLLQIEIDHADIKNDQEATEELLRSKLSLLYDGAIVEQIIGLIQGTTVYLDNTRRKYSTKLNQTDQDAITAFMLARRKEEEQQPGGEFQTFLQRVQFSGTKGLQVTGILRESDREKVIALADLISDTDDQEKFQIAAHKIFDQPVRFFADALWPIFADPAAAAAMLLANDQVSPENPAQDSGFQKRVYLTRAFMPYLREMLRQRLVVQMLAGNLGTSLDITQTLVMEVIRTSQGEPLYQEIIRLKEQKDPEVEAQRWQGFFIPEKDGKYTFLLEAEGEASLTFNHQLQWSAPVRTDEEQINFYESPTSFLKAGQAYPFILEGYDEDENGNIIGLFMKFNQQAQVKISDKVLFPALRTEAFRIAYIQLQKVAMLVKGFAMKLEELEFFRQFAAHFDDLDFNALSFPQWLRLEAFYRLQKSLPSTELSLVEFFRWTHQAQEAEGEPSLVAQIHALTGWEESDIYKMILPQHFNLFHPEHFRDEANLLKLQETLRVAKKIGVGMGDLFQWGQPTSSFTGNRKIASNIQQAIRARYSQEQWEEAIKPTHDQLRTNQREALLAYLLAQPVLMEWGVRDADSLFEFFLIDVQMDACMKTSRIRQALSSVQLFVQRCFLGLEAKYGVSAEVLDRERWEWMALYRVWEANRKVFLYPENWIRPELRDVKSPFFQELESELLQNDVSQDTVTSALTKYIVQVDEVANLEVVGQFIEGEGNARILHVIARTRNAPYFFFYRYYRFDYEDWYPWEKIDLDIPSVDIEDRSGKLIKNGTFVVPVVWRNRLFIIFPQFMQKNWDSPLKNRMTAASSAETTTMSQSTPLIYWEIKLGWSEYKEGKWTPKQLSSDAIYSQRDLEEGSNEHTFKLLVEREKFIFAPFVKDDFVFIQPYYLGRISNVTEELINSNTEFFRSRFSSQERIVLTQSFYFDGNQIGKIEGRVSNTVPLLWFGQNVFHRMGLAPSAIVPIQAVGADNDPGDFWSPRFLENNQNNEVFFIEYNKTYSFQHDKTRDMLGLLRRGEINKIFDQLVLLSDDRYGSNNGIDYHELKRPYAIYNWEALFHSVALLADHLTKSQRFEEAMQWWHYIFDPINVKGDIRNVWKFLPFRVTDSQNVLEQIFNRLDPNTPDEEISEWRDNPFQPHVIARSRPTAYMKWVVMKYIDNLIAWGDHLFRQDTIETLNQATQLYVLAGHILGPRPEIIPKRGKIQPQTYNSLLDQWNAFSNAIVDLELIFPFSNQIAVPQVISNGKPHYVNVYGFATTLYFCLPDNPKLLEYWNTVADRLFKIRHCLNIEGVFREMDLFGSPLDPALLVQAAAQGLSISSVLNDLSTPMPNYRFNYLLQRALEVTSEVKSLGSALLSALEKKDGESLSILRAQHDTRMQNLIMEVRNQQLEEANANLASLEQNRKAPEHRLNYYLQIIDADVDVPTVDVEFAELPNQIPEIKKDGGLKLIPPEEEEIKKAKQSRDLQLGVGVSEALASIFHAIPIASIDAKPIGIGLGVSWGGPQIGNVIQAVARGLQVGVNDKTFQSSAAARKAGFTRQQQERILQANLAGHELMQIDKQVTAQKIRRDIAQLEIDHHQIQIEQTKEVEEFIRNKYSNEQLYQWMSDRLKDLYYQAYSFAYDLAKKAEKVFRFEMGLATSDLIKFGYWDSAKDGFLAGEQLYLALKHLENAYVATKPHDYEITKHVSLQLHNPLALIQLKETGICEFDIPEESFDLDYPGHYKRRIKTVSVSVPCVVGPYTSLNCTLRLLKHEYRNSKLAANASDYAKKLEEADERFVYNPIPTTAIAVSQGQNDSGVFELNFRDERYMPFEGAGAISSWRLELPQEFHQFDYQTISDVIIHLRYTSCEGGAMLKTAAVEHLIDYVENASELSQREGLFRMLSLKHEFPDEWYRFLHPEPDVANQVFVLGNLKERLPFFANSQKVSGLAIQSAMLFVRLAPPATGLTISLLKSAQLETLNPDNATFDVELEPGAGIDSLQQYEAIDLSEDLHGFWALQVNDPVPLTADMLKDAWLVIKYQLEL</sequence>
<accession>A0AA96WR75</accession>
<feature type="domain" description="ABC toxin N-terminal" evidence="6">
    <location>
        <begin position="1883"/>
        <end position="2006"/>
    </location>
</feature>
<dbReference type="Pfam" id="PF18276">
    <property type="entry name" value="TcA_TcB_BD"/>
    <property type="match status" value="1"/>
</dbReference>
<evidence type="ECO:0008006" key="8">
    <source>
        <dbReference type="Google" id="ProtNLM"/>
    </source>
</evidence>
<evidence type="ECO:0000313" key="7">
    <source>
        <dbReference type="EMBL" id="WNZ27791.1"/>
    </source>
</evidence>
<dbReference type="InterPro" id="IPR041079">
    <property type="entry name" value="Neuraminidase-like"/>
</dbReference>
<dbReference type="SUPFAM" id="SSF56988">
    <property type="entry name" value="Anthrax protective antigen"/>
    <property type="match status" value="1"/>
</dbReference>
<dbReference type="Gene3D" id="3.90.182.10">
    <property type="entry name" value="Toxin - Anthrax Protective Antigen,domain 1"/>
    <property type="match status" value="1"/>
</dbReference>
<evidence type="ECO:0000259" key="6">
    <source>
        <dbReference type="Pfam" id="PF20220"/>
    </source>
</evidence>
<dbReference type="Pfam" id="PF20220">
    <property type="entry name" value="ABC_toxin_N"/>
    <property type="match status" value="1"/>
</dbReference>
<organism evidence="7">
    <name type="scientific">Leptolyngbya sp. NK1-12</name>
    <dbReference type="NCBI Taxonomy" id="2547451"/>
    <lineage>
        <taxon>Bacteria</taxon>
        <taxon>Bacillati</taxon>
        <taxon>Cyanobacteriota</taxon>
        <taxon>Cyanophyceae</taxon>
        <taxon>Leptolyngbyales</taxon>
        <taxon>Leptolyngbyaceae</taxon>
        <taxon>Leptolyngbya group</taxon>
        <taxon>Leptolyngbya</taxon>
    </lineage>
</organism>
<feature type="region of interest" description="Disordered" evidence="3">
    <location>
        <begin position="135"/>
        <end position="179"/>
    </location>
</feature>
<dbReference type="InterPro" id="IPR040840">
    <property type="entry name" value="TcA_TcB_BD"/>
</dbReference>
<dbReference type="InterPro" id="IPR013783">
    <property type="entry name" value="Ig-like_fold"/>
</dbReference>
<feature type="region of interest" description="Disordered" evidence="3">
    <location>
        <begin position="851"/>
        <end position="871"/>
    </location>
</feature>
<feature type="compositionally biased region" description="Polar residues" evidence="3">
    <location>
        <begin position="141"/>
        <end position="178"/>
    </location>
</feature>
<feature type="coiled-coil region" evidence="2">
    <location>
        <begin position="2714"/>
        <end position="2741"/>
    </location>
</feature>
<feature type="domain" description="Neuraminidase-like" evidence="5">
    <location>
        <begin position="2036"/>
        <end position="2187"/>
    </location>
</feature>
<dbReference type="EMBL" id="CP053587">
    <property type="protein sequence ID" value="WNZ27791.1"/>
    <property type="molecule type" value="Genomic_DNA"/>
</dbReference>
<evidence type="ECO:0000256" key="1">
    <source>
        <dbReference type="ARBA" id="ARBA00023026"/>
    </source>
</evidence>
<keyword evidence="1" id="KW-0843">Virulence</keyword>
<dbReference type="InterPro" id="IPR046839">
    <property type="entry name" value="ABC_toxin_N"/>
</dbReference>
<evidence type="ECO:0000259" key="4">
    <source>
        <dbReference type="Pfam" id="PF18276"/>
    </source>
</evidence>
<evidence type="ECO:0000259" key="5">
    <source>
        <dbReference type="Pfam" id="PF18413"/>
    </source>
</evidence>